<comment type="caution">
    <text evidence="1">The sequence shown here is derived from an EMBL/GenBank/DDBJ whole genome shotgun (WGS) entry which is preliminary data.</text>
</comment>
<proteinExistence type="predicted"/>
<dbReference type="EMBL" id="JACGWU010000001">
    <property type="protein sequence ID" value="MBA8828312.1"/>
    <property type="molecule type" value="Genomic_DNA"/>
</dbReference>
<evidence type="ECO:0000313" key="1">
    <source>
        <dbReference type="EMBL" id="MBA8828312.1"/>
    </source>
</evidence>
<sequence>MTVTSGFYLTIGSVVTESVTTKITTAGNEYISKKLSSLPGNWWTIVSLLKRSDLIGVIVKLTASDFERIHKERYSAVAAVLFEKLARKPYLIVVHEAVVGDSDLELTTSSEEQNEGWDGFTWNGQVAKEYFGTLDNQIREHVLGLLAKRGLTISTYKRNAEASVLATSFVEDTQSNLLFRIYVPSGRLYEEELAKLLSMFHDWLGSVKHQTVRQGGYKTPSGRVIEFYGEPGMTTESVGTELEEFAQFLGLLYQPGAAEAMLQGLGLERMKAVDLVARYGKEARRVLLDTKHERDRRMLAIKQQLESELVDDLDSVTSKDIESLVQLLVPASPFASSTMTLQLATGVGTLPSVTIQQQIFQHVEGVVAQNVNGAVALGAPAEQLIELVRELGAEARASLETDARELSDPGAPSSARIGARQRLKAFLVRNGQRIESATFQMMWKWIESQIGGSAS</sequence>
<gene>
    <name evidence="1" type="ORF">FB555_000383</name>
</gene>
<reference evidence="1 2" key="1">
    <citation type="submission" date="2020-07" db="EMBL/GenBank/DDBJ databases">
        <title>Sequencing the genomes of 1000 actinobacteria strains.</title>
        <authorList>
            <person name="Klenk H.-P."/>
        </authorList>
    </citation>
    <scope>NUCLEOTIDE SEQUENCE [LARGE SCALE GENOMIC DNA]</scope>
    <source>
        <strain evidence="1 2">DSM 23737</strain>
    </source>
</reference>
<organism evidence="1 2">
    <name type="scientific">Alpinimonas psychrophila</name>
    <dbReference type="NCBI Taxonomy" id="748908"/>
    <lineage>
        <taxon>Bacteria</taxon>
        <taxon>Bacillati</taxon>
        <taxon>Actinomycetota</taxon>
        <taxon>Actinomycetes</taxon>
        <taxon>Micrococcales</taxon>
        <taxon>Microbacteriaceae</taxon>
        <taxon>Alpinimonas</taxon>
    </lineage>
</organism>
<protein>
    <submittedName>
        <fullName evidence="1">Uncharacterized protein</fullName>
    </submittedName>
</protein>
<dbReference type="AlphaFoldDB" id="A0A7W3JSF5"/>
<accession>A0A7W3JSF5</accession>
<evidence type="ECO:0000313" key="2">
    <source>
        <dbReference type="Proteomes" id="UP000524237"/>
    </source>
</evidence>
<name>A0A7W3JSF5_9MICO</name>
<keyword evidence="2" id="KW-1185">Reference proteome</keyword>
<dbReference type="Proteomes" id="UP000524237">
    <property type="component" value="Unassembled WGS sequence"/>
</dbReference>
<dbReference type="RefSeq" id="WP_182483741.1">
    <property type="nucleotide sequence ID" value="NZ_JACGWU010000001.1"/>
</dbReference>